<name>A0A1F6DWW3_9BACT</name>
<evidence type="ECO:0000313" key="4">
    <source>
        <dbReference type="Proteomes" id="UP000177652"/>
    </source>
</evidence>
<dbReference type="STRING" id="1798497.A3D71_01055"/>
<evidence type="ECO:0000259" key="2">
    <source>
        <dbReference type="PROSITE" id="PS50206"/>
    </source>
</evidence>
<organism evidence="3 4">
    <name type="scientific">Candidatus Kaiserbacteria bacterium RIFCSPHIGHO2_02_FULL_55_20</name>
    <dbReference type="NCBI Taxonomy" id="1798497"/>
    <lineage>
        <taxon>Bacteria</taxon>
        <taxon>Candidatus Kaiseribacteriota</taxon>
    </lineage>
</organism>
<dbReference type="SMART" id="SM00450">
    <property type="entry name" value="RHOD"/>
    <property type="match status" value="1"/>
</dbReference>
<keyword evidence="1" id="KW-0472">Membrane</keyword>
<protein>
    <recommendedName>
        <fullName evidence="2">Rhodanese domain-containing protein</fullName>
    </recommendedName>
</protein>
<dbReference type="PROSITE" id="PS50206">
    <property type="entry name" value="RHODANESE_3"/>
    <property type="match status" value="1"/>
</dbReference>
<feature type="domain" description="Rhodanese" evidence="2">
    <location>
        <begin position="58"/>
        <end position="160"/>
    </location>
</feature>
<evidence type="ECO:0000313" key="3">
    <source>
        <dbReference type="EMBL" id="OGG65492.1"/>
    </source>
</evidence>
<dbReference type="Gene3D" id="3.40.250.10">
    <property type="entry name" value="Rhodanese-like domain"/>
    <property type="match status" value="1"/>
</dbReference>
<reference evidence="3 4" key="1">
    <citation type="journal article" date="2016" name="Nat. Commun.">
        <title>Thousands of microbial genomes shed light on interconnected biogeochemical processes in an aquifer system.</title>
        <authorList>
            <person name="Anantharaman K."/>
            <person name="Brown C.T."/>
            <person name="Hug L.A."/>
            <person name="Sharon I."/>
            <person name="Castelle C.J."/>
            <person name="Probst A.J."/>
            <person name="Thomas B.C."/>
            <person name="Singh A."/>
            <person name="Wilkins M.J."/>
            <person name="Karaoz U."/>
            <person name="Brodie E.L."/>
            <person name="Williams K.H."/>
            <person name="Hubbard S.S."/>
            <person name="Banfield J.F."/>
        </authorList>
    </citation>
    <scope>NUCLEOTIDE SEQUENCE [LARGE SCALE GENOMIC DNA]</scope>
</reference>
<gene>
    <name evidence="3" type="ORF">A3D71_01055</name>
</gene>
<proteinExistence type="predicted"/>
<dbReference type="CDD" id="cd00158">
    <property type="entry name" value="RHOD"/>
    <property type="match status" value="1"/>
</dbReference>
<evidence type="ECO:0000256" key="1">
    <source>
        <dbReference type="SAM" id="Phobius"/>
    </source>
</evidence>
<dbReference type="Pfam" id="PF00581">
    <property type="entry name" value="Rhodanese"/>
    <property type="match status" value="1"/>
</dbReference>
<accession>A0A1F6DWW3</accession>
<dbReference type="EMBL" id="MFLK01000045">
    <property type="protein sequence ID" value="OGG65492.1"/>
    <property type="molecule type" value="Genomic_DNA"/>
</dbReference>
<keyword evidence="1" id="KW-1133">Transmembrane helix</keyword>
<keyword evidence="1" id="KW-0812">Transmembrane</keyword>
<dbReference type="Proteomes" id="UP000177652">
    <property type="component" value="Unassembled WGS sequence"/>
</dbReference>
<comment type="caution">
    <text evidence="3">The sequence shown here is derived from an EMBL/GenBank/DDBJ whole genome shotgun (WGS) entry which is preliminary data.</text>
</comment>
<dbReference type="InterPro" id="IPR001763">
    <property type="entry name" value="Rhodanese-like_dom"/>
</dbReference>
<feature type="transmembrane region" description="Helical" evidence="1">
    <location>
        <begin position="6"/>
        <end position="28"/>
    </location>
</feature>
<sequence>MNGKHIIVLVIVGAVSGVFGTLISRNLLAPTQEDLIRDFYNVENAVYVSPHSIRKNIGDGTYVLVDLRSREEYETAHIIGAVSVPAYATPDKSDYGAVDRIASSFRELQAENPGKDIVVYCYSMPCMTGRKIGKMLADRDIYVKHLGIGWQEWRYYWDLWNHDGETKVNPADYIASGSEPGTFSGKDSDACPVDGGGFGC</sequence>
<dbReference type="InterPro" id="IPR036873">
    <property type="entry name" value="Rhodanese-like_dom_sf"/>
</dbReference>
<dbReference type="SUPFAM" id="SSF52821">
    <property type="entry name" value="Rhodanese/Cell cycle control phosphatase"/>
    <property type="match status" value="1"/>
</dbReference>
<dbReference type="AlphaFoldDB" id="A0A1F6DWW3"/>